<dbReference type="Proteomes" id="UP000053477">
    <property type="component" value="Unassembled WGS sequence"/>
</dbReference>
<feature type="domain" description="RING-type" evidence="6">
    <location>
        <begin position="508"/>
        <end position="547"/>
    </location>
</feature>
<evidence type="ECO:0008006" key="10">
    <source>
        <dbReference type="Google" id="ProtNLM"/>
    </source>
</evidence>
<evidence type="ECO:0000256" key="2">
    <source>
        <dbReference type="ARBA" id="ARBA00022771"/>
    </source>
</evidence>
<dbReference type="GO" id="GO:0008270">
    <property type="term" value="F:zinc ion binding"/>
    <property type="evidence" value="ECO:0007669"/>
    <property type="project" value="UniProtKB-KW"/>
</dbReference>
<sequence>MHFSKTYSQLLLTLPQELQDNAIEYRQATINLELQLKKLINKVVLELSSLGLSPAVLHDLLHSCEQGDINGKGKERQVGERPDDGGLVAQISEAGPSRQATKAVYEFVEDGGRIEPRLRLWVSTASIEDDAATASGSSVGAESDDDPRVAIFLDKPESKPPSPDSDNVRTEELLLVSKPVAQKGQSLVWSLQKKSGPIFGSGNAWDSLVGAADSDDSLETLAHPVELVRKQVPRPPVGSREIIIPLTSDTAFFQLLQGALQSLTVHLDTVKAGFIHNLQDLSTIISKTARPRSSVSHSFKPASSFSDPSSISAGHLMPKSLVHHSMDTKSDLYAWREIFQLYIDSEVFESLSERSRGERSLDETERRLSEFAERVSNRGLGDSRGLKLKESREALEKFLQLNLLILNLKKFQYANSEAARKILKKHAKRTALPIPSPFKRLDIPASTLSGFMGVIPDSSKAVVLAREKSYHDTLSLLPTTTASLPHILVQAIGETLIPIIPHIDDYSCLICTSIAFKPIRLTCGHLFCVRCLVKMQKRGQDHCPCCRAPSVLKANRANVDWALLNFMQDWFPVESEEKLRQNEREAAKEELEELGLGDSRCIIM</sequence>
<proteinExistence type="predicted"/>
<organism evidence="8 9">
    <name type="scientific">Schizopora paradoxa</name>
    <dbReference type="NCBI Taxonomy" id="27342"/>
    <lineage>
        <taxon>Eukaryota</taxon>
        <taxon>Fungi</taxon>
        <taxon>Dikarya</taxon>
        <taxon>Basidiomycota</taxon>
        <taxon>Agaricomycotina</taxon>
        <taxon>Agaricomycetes</taxon>
        <taxon>Hymenochaetales</taxon>
        <taxon>Schizoporaceae</taxon>
        <taxon>Schizopora</taxon>
    </lineage>
</organism>
<keyword evidence="9" id="KW-1185">Reference proteome</keyword>
<dbReference type="InterPro" id="IPR017907">
    <property type="entry name" value="Znf_RING_CS"/>
</dbReference>
<keyword evidence="2 4" id="KW-0863">Zinc-finger</keyword>
<dbReference type="PANTHER" id="PTHR23327:SF51">
    <property type="entry name" value="TRANSCRIPTIONAL REGULATOR OF YEAST FORM ADHERENCE 3"/>
    <property type="match status" value="1"/>
</dbReference>
<dbReference type="OrthoDB" id="5588846at2759"/>
<dbReference type="EMBL" id="KQ085940">
    <property type="protein sequence ID" value="KLO14694.1"/>
    <property type="molecule type" value="Genomic_DNA"/>
</dbReference>
<dbReference type="InterPro" id="IPR004331">
    <property type="entry name" value="SPX_dom"/>
</dbReference>
<evidence type="ECO:0000313" key="9">
    <source>
        <dbReference type="Proteomes" id="UP000053477"/>
    </source>
</evidence>
<feature type="region of interest" description="Disordered" evidence="5">
    <location>
        <begin position="68"/>
        <end position="95"/>
    </location>
</feature>
<dbReference type="PROSITE" id="PS00518">
    <property type="entry name" value="ZF_RING_1"/>
    <property type="match status" value="1"/>
</dbReference>
<dbReference type="PROSITE" id="PS50089">
    <property type="entry name" value="ZF_RING_2"/>
    <property type="match status" value="1"/>
</dbReference>
<gene>
    <name evidence="8" type="ORF">SCHPADRAFT_826021</name>
</gene>
<dbReference type="Pfam" id="PF03105">
    <property type="entry name" value="SPX"/>
    <property type="match status" value="1"/>
</dbReference>
<feature type="domain" description="SPX" evidence="7">
    <location>
        <begin position="1"/>
        <end position="440"/>
    </location>
</feature>
<dbReference type="InParanoid" id="A0A0H2RS55"/>
<dbReference type="Pfam" id="PF00097">
    <property type="entry name" value="zf-C3HC4"/>
    <property type="match status" value="1"/>
</dbReference>
<protein>
    <recommendedName>
        <fullName evidence="10">RING-14 protein</fullName>
    </recommendedName>
</protein>
<evidence type="ECO:0000256" key="4">
    <source>
        <dbReference type="PROSITE-ProRule" id="PRU00175"/>
    </source>
</evidence>
<dbReference type="InterPro" id="IPR001841">
    <property type="entry name" value="Znf_RING"/>
</dbReference>
<evidence type="ECO:0000256" key="1">
    <source>
        <dbReference type="ARBA" id="ARBA00022723"/>
    </source>
</evidence>
<dbReference type="InterPro" id="IPR018957">
    <property type="entry name" value="Znf_C3HC4_RING-type"/>
</dbReference>
<dbReference type="AlphaFoldDB" id="A0A0H2RS55"/>
<dbReference type="PROSITE" id="PS51382">
    <property type="entry name" value="SPX"/>
    <property type="match status" value="1"/>
</dbReference>
<keyword evidence="3" id="KW-0862">Zinc</keyword>
<evidence type="ECO:0000256" key="5">
    <source>
        <dbReference type="SAM" id="MobiDB-lite"/>
    </source>
</evidence>
<name>A0A0H2RS55_9AGAM</name>
<evidence type="ECO:0000313" key="8">
    <source>
        <dbReference type="EMBL" id="KLO14694.1"/>
    </source>
</evidence>
<accession>A0A0H2RS55</accession>
<evidence type="ECO:0000259" key="6">
    <source>
        <dbReference type="PROSITE" id="PS50089"/>
    </source>
</evidence>
<dbReference type="InterPro" id="IPR013083">
    <property type="entry name" value="Znf_RING/FYVE/PHD"/>
</dbReference>
<dbReference type="SMART" id="SM00184">
    <property type="entry name" value="RING"/>
    <property type="match status" value="1"/>
</dbReference>
<feature type="compositionally biased region" description="Basic and acidic residues" evidence="5">
    <location>
        <begin position="71"/>
        <end position="84"/>
    </location>
</feature>
<reference evidence="8 9" key="1">
    <citation type="submission" date="2015-04" db="EMBL/GenBank/DDBJ databases">
        <title>Complete genome sequence of Schizopora paradoxa KUC8140, a cosmopolitan wood degrader in East Asia.</title>
        <authorList>
            <consortium name="DOE Joint Genome Institute"/>
            <person name="Min B."/>
            <person name="Park H."/>
            <person name="Jang Y."/>
            <person name="Kim J.-J."/>
            <person name="Kim K.H."/>
            <person name="Pangilinan J."/>
            <person name="Lipzen A."/>
            <person name="Riley R."/>
            <person name="Grigoriev I.V."/>
            <person name="Spatafora J.W."/>
            <person name="Choi I.-G."/>
        </authorList>
    </citation>
    <scope>NUCLEOTIDE SEQUENCE [LARGE SCALE GENOMIC DNA]</scope>
    <source>
        <strain evidence="8 9">KUC8140</strain>
    </source>
</reference>
<dbReference type="SUPFAM" id="SSF57850">
    <property type="entry name" value="RING/U-box"/>
    <property type="match status" value="1"/>
</dbReference>
<dbReference type="Gene3D" id="3.30.40.10">
    <property type="entry name" value="Zinc/RING finger domain, C3HC4 (zinc finger)"/>
    <property type="match status" value="1"/>
</dbReference>
<keyword evidence="1" id="KW-0479">Metal-binding</keyword>
<dbReference type="STRING" id="27342.A0A0H2RS55"/>
<evidence type="ECO:0000256" key="3">
    <source>
        <dbReference type="ARBA" id="ARBA00022833"/>
    </source>
</evidence>
<dbReference type="PANTHER" id="PTHR23327">
    <property type="entry name" value="RING FINGER PROTEIN 127"/>
    <property type="match status" value="1"/>
</dbReference>
<evidence type="ECO:0000259" key="7">
    <source>
        <dbReference type="PROSITE" id="PS51382"/>
    </source>
</evidence>